<organism evidence="2 3">
    <name type="scientific">Candidatus Collierbacteria bacterium GW2011_GWA2_44_99</name>
    <dbReference type="NCBI Taxonomy" id="1618380"/>
    <lineage>
        <taxon>Bacteria</taxon>
        <taxon>Candidatus Collieribacteriota</taxon>
    </lineage>
</organism>
<dbReference type="InterPro" id="IPR011051">
    <property type="entry name" value="RmlC_Cupin_sf"/>
</dbReference>
<proteinExistence type="predicted"/>
<dbReference type="GO" id="GO:0000271">
    <property type="term" value="P:polysaccharide biosynthetic process"/>
    <property type="evidence" value="ECO:0007669"/>
    <property type="project" value="TreeGrafter"/>
</dbReference>
<evidence type="ECO:0000313" key="2">
    <source>
        <dbReference type="EMBL" id="KKT86386.1"/>
    </source>
</evidence>
<dbReference type="GO" id="GO:0005829">
    <property type="term" value="C:cytosol"/>
    <property type="evidence" value="ECO:0007669"/>
    <property type="project" value="TreeGrafter"/>
</dbReference>
<dbReference type="PANTHER" id="PTHR21047">
    <property type="entry name" value="DTDP-6-DEOXY-D-GLUCOSE-3,5 EPIMERASE"/>
    <property type="match status" value="1"/>
</dbReference>
<comment type="caution">
    <text evidence="2">The sequence shown here is derived from an EMBL/GenBank/DDBJ whole genome shotgun (WGS) entry which is preliminary data.</text>
</comment>
<dbReference type="InterPro" id="IPR014710">
    <property type="entry name" value="RmlC-like_jellyroll"/>
</dbReference>
<dbReference type="Gene3D" id="2.60.120.10">
    <property type="entry name" value="Jelly Rolls"/>
    <property type="match status" value="1"/>
</dbReference>
<name>A0A0G1KRW4_9BACT</name>
<dbReference type="AlphaFoldDB" id="A0A0G1KRW4"/>
<dbReference type="Proteomes" id="UP000034797">
    <property type="component" value="Unassembled WGS sequence"/>
</dbReference>
<reference evidence="2 3" key="1">
    <citation type="journal article" date="2015" name="Nature">
        <title>rRNA introns, odd ribosomes, and small enigmatic genomes across a large radiation of phyla.</title>
        <authorList>
            <person name="Brown C.T."/>
            <person name="Hug L.A."/>
            <person name="Thomas B.C."/>
            <person name="Sharon I."/>
            <person name="Castelle C.J."/>
            <person name="Singh A."/>
            <person name="Wilkins M.J."/>
            <person name="Williams K.H."/>
            <person name="Banfield J.F."/>
        </authorList>
    </citation>
    <scope>NUCLEOTIDE SEQUENCE [LARGE SCALE GENOMIC DNA]</scope>
</reference>
<dbReference type="SUPFAM" id="SSF51182">
    <property type="entry name" value="RmlC-like cupins"/>
    <property type="match status" value="1"/>
</dbReference>
<dbReference type="PANTHER" id="PTHR21047:SF2">
    <property type="entry name" value="THYMIDINE DIPHOSPHO-4-KETO-RHAMNOSE 3,5-EPIMERASE"/>
    <property type="match status" value="1"/>
</dbReference>
<gene>
    <name evidence="2" type="ORF">UW84_C0012G0024</name>
</gene>
<evidence type="ECO:0000256" key="1">
    <source>
        <dbReference type="PIRSR" id="PIRSR600888-3"/>
    </source>
</evidence>
<sequence>MGLKRIKNRSIALPKKIKLYRQTYEKAEGIQDVHVVKVSTFADDYGGWFKETIRLDPQGYTVTLKDLGIKFRPVQANTSFLAPKTKRFWHIHPSQNEIWTTNGTIILGLIDYRPESSSYLTKMKIILSADKFVYIPAGVAHGFINPNNDSVTLNYFTDQFFVANENTQECRIDPKVVSFDFVKPEIM</sequence>
<evidence type="ECO:0008006" key="4">
    <source>
        <dbReference type="Google" id="ProtNLM"/>
    </source>
</evidence>
<dbReference type="GO" id="GO:0008830">
    <property type="term" value="F:dTDP-4-dehydrorhamnose 3,5-epimerase activity"/>
    <property type="evidence" value="ECO:0007669"/>
    <property type="project" value="InterPro"/>
</dbReference>
<accession>A0A0G1KRW4</accession>
<protein>
    <recommendedName>
        <fullName evidence="4">dTDP-4-dehydrorhamnose 3,5-epimerase</fullName>
    </recommendedName>
</protein>
<dbReference type="InterPro" id="IPR000888">
    <property type="entry name" value="RmlC-like"/>
</dbReference>
<dbReference type="Pfam" id="PF00908">
    <property type="entry name" value="dTDP_sugar_isom"/>
    <property type="match status" value="1"/>
</dbReference>
<feature type="site" description="Participates in a stacking interaction with the thymidine ring of dTDP-4-oxo-6-deoxyglucose" evidence="1">
    <location>
        <position position="161"/>
    </location>
</feature>
<dbReference type="GO" id="GO:0019305">
    <property type="term" value="P:dTDP-rhamnose biosynthetic process"/>
    <property type="evidence" value="ECO:0007669"/>
    <property type="project" value="TreeGrafter"/>
</dbReference>
<dbReference type="EMBL" id="LCJW01000012">
    <property type="protein sequence ID" value="KKT86386.1"/>
    <property type="molecule type" value="Genomic_DNA"/>
</dbReference>
<evidence type="ECO:0000313" key="3">
    <source>
        <dbReference type="Proteomes" id="UP000034797"/>
    </source>
</evidence>